<dbReference type="RefSeq" id="WP_131154973.1">
    <property type="nucleotide sequence ID" value="NZ_CP036402.1"/>
</dbReference>
<dbReference type="OrthoDB" id="5146244at2"/>
<evidence type="ECO:0000313" key="2">
    <source>
        <dbReference type="EMBL" id="QBI19976.1"/>
    </source>
</evidence>
<accession>A0A411YFL4</accession>
<sequence length="119" mass="13316">MSIPAEAIEDYFAENEYGELIFTNDPEKFGNNNADRVRALAITLVFARKVGGYDRDGTTYDTLKAECERLGIYDAKNFSTQLNGISKWVIPSGSGVSRTFKTKPSTKDEARKRMGVLHE</sequence>
<organism evidence="2 3">
    <name type="scientific">Egibacter rhizosphaerae</name>
    <dbReference type="NCBI Taxonomy" id="1670831"/>
    <lineage>
        <taxon>Bacteria</taxon>
        <taxon>Bacillati</taxon>
        <taxon>Actinomycetota</taxon>
        <taxon>Nitriliruptoria</taxon>
        <taxon>Egibacterales</taxon>
        <taxon>Egibacteraceae</taxon>
        <taxon>Egibacter</taxon>
    </lineage>
</organism>
<feature type="compositionally biased region" description="Basic and acidic residues" evidence="1">
    <location>
        <begin position="105"/>
        <end position="119"/>
    </location>
</feature>
<gene>
    <name evidence="2" type="ORF">ER308_10665</name>
</gene>
<dbReference type="Proteomes" id="UP000291469">
    <property type="component" value="Chromosome"/>
</dbReference>
<reference evidence="2 3" key="1">
    <citation type="submission" date="2019-01" db="EMBL/GenBank/DDBJ databases">
        <title>Egibacter rhizosphaerae EGI 80759T.</title>
        <authorList>
            <person name="Chen D.-D."/>
            <person name="Tian Y."/>
            <person name="Jiao J.-Y."/>
            <person name="Zhang X.-T."/>
            <person name="Zhang Y.-G."/>
            <person name="Zhang Y."/>
            <person name="Xiao M."/>
            <person name="Shu W.-S."/>
            <person name="Li W.-J."/>
        </authorList>
    </citation>
    <scope>NUCLEOTIDE SEQUENCE [LARGE SCALE GENOMIC DNA]</scope>
    <source>
        <strain evidence="2 3">EGI 80759</strain>
    </source>
</reference>
<proteinExistence type="predicted"/>
<feature type="region of interest" description="Disordered" evidence="1">
    <location>
        <begin position="98"/>
        <end position="119"/>
    </location>
</feature>
<keyword evidence="3" id="KW-1185">Reference proteome</keyword>
<protein>
    <submittedName>
        <fullName evidence="2">Uncharacterized protein</fullName>
    </submittedName>
</protein>
<dbReference type="AlphaFoldDB" id="A0A411YFL4"/>
<name>A0A411YFL4_9ACTN</name>
<dbReference type="KEGG" id="erz:ER308_10665"/>
<evidence type="ECO:0000313" key="3">
    <source>
        <dbReference type="Proteomes" id="UP000291469"/>
    </source>
</evidence>
<dbReference type="EMBL" id="CP036402">
    <property type="protein sequence ID" value="QBI19976.1"/>
    <property type="molecule type" value="Genomic_DNA"/>
</dbReference>
<evidence type="ECO:0000256" key="1">
    <source>
        <dbReference type="SAM" id="MobiDB-lite"/>
    </source>
</evidence>